<dbReference type="Proteomes" id="UP000070513">
    <property type="component" value="Unassembled WGS sequence"/>
</dbReference>
<accession>A0A135W8G6</accession>
<dbReference type="SUPFAM" id="SSF54427">
    <property type="entry name" value="NTF2-like"/>
    <property type="match status" value="1"/>
</dbReference>
<reference evidence="1 2" key="2">
    <citation type="journal article" date="2016" name="Genome Announc.">
        <title>Draft Genome Sequence of a Biocontrol Rhizobacterium, Chryseobacterium kwangjuense Strain KJ1R5, Isolated from Pepper (Capsicum annuum).</title>
        <authorList>
            <person name="Jeong J.J."/>
            <person name="Park H."/>
            <person name="Park B.H."/>
            <person name="Mannaa M."/>
            <person name="Sang M.K."/>
            <person name="Choi I.G."/>
            <person name="Kim K.D."/>
        </authorList>
    </citation>
    <scope>NUCLEOTIDE SEQUENCE [LARGE SCALE GENOMIC DNA]</scope>
    <source>
        <strain evidence="1 2">KJ1R5</strain>
    </source>
</reference>
<dbReference type="InterPro" id="IPR039437">
    <property type="entry name" value="FrzH/put_lumazine-bd"/>
</dbReference>
<protein>
    <recommendedName>
        <fullName evidence="3">Lumazine-binding protein</fullName>
    </recommendedName>
</protein>
<proteinExistence type="predicted"/>
<evidence type="ECO:0000313" key="2">
    <source>
        <dbReference type="Proteomes" id="UP000070513"/>
    </source>
</evidence>
<reference evidence="2" key="1">
    <citation type="submission" date="2015-12" db="EMBL/GenBank/DDBJ databases">
        <title>Genome sequence of a biocontrol rhizobacterium Chryseobacterium kwangjuense strain KJ1R5 isolated from pepper (Capsicum annuum L.).</title>
        <authorList>
            <person name="Jeong J.-J."/>
            <person name="Park H."/>
            <person name="Mannaa M."/>
            <person name="Sang M.K."/>
            <person name="Choi I.-G."/>
            <person name="Kim K.D."/>
        </authorList>
    </citation>
    <scope>NUCLEOTIDE SEQUENCE [LARGE SCALE GENOMIC DNA]</scope>
    <source>
        <strain evidence="2">KJ1R5</strain>
    </source>
</reference>
<gene>
    <name evidence="1" type="ORF">AU378_15565</name>
</gene>
<dbReference type="Gene3D" id="3.10.450.50">
    <property type="match status" value="1"/>
</dbReference>
<dbReference type="AlphaFoldDB" id="A0A135W8G6"/>
<evidence type="ECO:0008006" key="3">
    <source>
        <dbReference type="Google" id="ProtNLM"/>
    </source>
</evidence>
<evidence type="ECO:0000313" key="1">
    <source>
        <dbReference type="EMBL" id="KXH81139.1"/>
    </source>
</evidence>
<name>A0A135W8G6_9FLAO</name>
<dbReference type="RefSeq" id="WP_062652320.1">
    <property type="nucleotide sequence ID" value="NZ_LPUR01000016.1"/>
</dbReference>
<organism evidence="1 2">
    <name type="scientific">Chryseobacterium kwangjuense</name>
    <dbReference type="NCBI Taxonomy" id="267125"/>
    <lineage>
        <taxon>Bacteria</taxon>
        <taxon>Pseudomonadati</taxon>
        <taxon>Bacteroidota</taxon>
        <taxon>Flavobacteriia</taxon>
        <taxon>Flavobacteriales</taxon>
        <taxon>Weeksellaceae</taxon>
        <taxon>Chryseobacterium group</taxon>
        <taxon>Chryseobacterium</taxon>
    </lineage>
</organism>
<dbReference type="Pfam" id="PF12893">
    <property type="entry name" value="Lumazine_bd_2"/>
    <property type="match status" value="1"/>
</dbReference>
<comment type="caution">
    <text evidence="1">The sequence shown here is derived from an EMBL/GenBank/DDBJ whole genome shotgun (WGS) entry which is preliminary data.</text>
</comment>
<dbReference type="InterPro" id="IPR032710">
    <property type="entry name" value="NTF2-like_dom_sf"/>
</dbReference>
<dbReference type="OrthoDB" id="1441434at2"/>
<sequence>MDKIRQTIENFIKGGDTSDTGLLEEVLHPDYQNIQDGFFDQPGIFIIPKEKYIQLIRDQIFGGKPRTITYHSLEQKNNIAYAQVSLESPALRFSSLITCVQENGEWKVITNVPSIEQK</sequence>
<dbReference type="EMBL" id="LPUR01000016">
    <property type="protein sequence ID" value="KXH81139.1"/>
    <property type="molecule type" value="Genomic_DNA"/>
</dbReference>